<accession>Q7U4Z1</accession>
<name>Q7U4Z1_PARMW</name>
<evidence type="ECO:0000313" key="2">
    <source>
        <dbReference type="EMBL" id="CAE08436.1"/>
    </source>
</evidence>
<sequence>MVKPPRTDQSGSTPFAAPMRLISLLLAAMSLAAPTAQAQTPYTHAQTKAANLARMRAEKLNGGLRLYRADRCMYVTRGVDYLVSADENG</sequence>
<dbReference type="HOGENOM" id="CLU_2453568_0_0_3"/>
<feature type="signal peptide" evidence="1">
    <location>
        <begin position="1"/>
        <end position="38"/>
    </location>
</feature>
<evidence type="ECO:0000256" key="1">
    <source>
        <dbReference type="SAM" id="SignalP"/>
    </source>
</evidence>
<dbReference type="Proteomes" id="UP000001422">
    <property type="component" value="Chromosome"/>
</dbReference>
<protein>
    <submittedName>
        <fullName evidence="2">Uncharacterized protein</fullName>
    </submittedName>
</protein>
<keyword evidence="3" id="KW-1185">Reference proteome</keyword>
<organism evidence="2 3">
    <name type="scientific">Parasynechococcus marenigrum (strain WH8102)</name>
    <dbReference type="NCBI Taxonomy" id="84588"/>
    <lineage>
        <taxon>Bacteria</taxon>
        <taxon>Bacillati</taxon>
        <taxon>Cyanobacteriota</taxon>
        <taxon>Cyanophyceae</taxon>
        <taxon>Synechococcales</taxon>
        <taxon>Prochlorococcaceae</taxon>
        <taxon>Parasynechococcus</taxon>
        <taxon>Parasynechococcus marenigrum</taxon>
    </lineage>
</organism>
<proteinExistence type="predicted"/>
<dbReference type="AlphaFoldDB" id="Q7U4Z1"/>
<reference evidence="2 3" key="1">
    <citation type="journal article" date="2003" name="Nature">
        <title>The genome of a motile marine Synechococcus.</title>
        <authorList>
            <person name="Palenik B."/>
            <person name="Brahamsha B."/>
            <person name="Larimer F."/>
            <person name="Land M."/>
            <person name="Hauser L."/>
            <person name="Chain P."/>
            <person name="Lamerdin J."/>
            <person name="Regala W."/>
            <person name="Allen E.A."/>
            <person name="McCarren J."/>
            <person name="Paulsen I."/>
            <person name="Dufresne A."/>
            <person name="Partensky F."/>
            <person name="Webb E."/>
            <person name="Waterbury J."/>
        </authorList>
    </citation>
    <scope>NUCLEOTIDE SEQUENCE [LARGE SCALE GENOMIC DNA]</scope>
    <source>
        <strain evidence="2 3">WH8102</strain>
    </source>
</reference>
<dbReference type="EMBL" id="BX569694">
    <property type="protein sequence ID" value="CAE08436.1"/>
    <property type="molecule type" value="Genomic_DNA"/>
</dbReference>
<dbReference type="eggNOG" id="ENOG5030RIV">
    <property type="taxonomic scope" value="Bacteria"/>
</dbReference>
<feature type="chain" id="PRO_5004295157" evidence="1">
    <location>
        <begin position="39"/>
        <end position="89"/>
    </location>
</feature>
<evidence type="ECO:0000313" key="3">
    <source>
        <dbReference type="Proteomes" id="UP000001422"/>
    </source>
</evidence>
<dbReference type="KEGG" id="syw:SYNW1921"/>
<keyword evidence="1" id="KW-0732">Signal</keyword>
<gene>
    <name evidence="2" type="ordered locus">SYNW1921</name>
</gene>